<dbReference type="GO" id="GO:0008758">
    <property type="term" value="F:UDP-2,3-diacylglucosamine hydrolase activity"/>
    <property type="evidence" value="ECO:0007669"/>
    <property type="project" value="TreeGrafter"/>
</dbReference>
<proteinExistence type="predicted"/>
<dbReference type="AlphaFoldDB" id="A0A7W9W3K4"/>
<organism evidence="6 7">
    <name type="scientific">Oribacterium sinus</name>
    <dbReference type="NCBI Taxonomy" id="237576"/>
    <lineage>
        <taxon>Bacteria</taxon>
        <taxon>Bacillati</taxon>
        <taxon>Bacillota</taxon>
        <taxon>Clostridia</taxon>
        <taxon>Lachnospirales</taxon>
        <taxon>Lachnospiraceae</taxon>
        <taxon>Oribacterium</taxon>
    </lineage>
</organism>
<dbReference type="GeneID" id="85015609"/>
<feature type="compositionally biased region" description="Polar residues" evidence="3">
    <location>
        <begin position="7"/>
        <end position="17"/>
    </location>
</feature>
<dbReference type="CDD" id="cd07385">
    <property type="entry name" value="MPP_YkuE_C"/>
    <property type="match status" value="1"/>
</dbReference>
<keyword evidence="4" id="KW-0812">Transmembrane</keyword>
<dbReference type="InterPro" id="IPR029052">
    <property type="entry name" value="Metallo-depent_PP-like"/>
</dbReference>
<dbReference type="GO" id="GO:0009245">
    <property type="term" value="P:lipid A biosynthetic process"/>
    <property type="evidence" value="ECO:0007669"/>
    <property type="project" value="TreeGrafter"/>
</dbReference>
<accession>A0A7W9W3K4</accession>
<protein>
    <recommendedName>
        <fullName evidence="5">Calcineurin-like phosphoesterase domain-containing protein</fullName>
    </recommendedName>
</protein>
<sequence>MKEVQENKVQGKQTENIGKTEHIEQTEQMQEKVKVEKQDKPNHNKSGKKQRKILALLLACILGITAPFAFNTKLKIQHYSLESEKLTAPVRIVLITDLHSCSYGEGQRELIDAIHAQKPDIILLGGDICDDKLPHRNTELVLRAIADKYPCYYVTGNHEYWSREIEKILKIFESYNVPVLEGSFDTIDVRGQKLNICGISDPDILKYTDKNYSITEQLKDAAVASENGNYSILLAHRPELIDSYLNYDFDLILAGHAHGGQWRLPGIINGLFAPNQGFFPRYAGGKYRFDDSYMIVSRGLARESTRIPRIFNRPELVVIDLS</sequence>
<name>A0A7W9W3K4_9FIRM</name>
<evidence type="ECO:0000256" key="1">
    <source>
        <dbReference type="ARBA" id="ARBA00022723"/>
    </source>
</evidence>
<feature type="compositionally biased region" description="Basic and acidic residues" evidence="3">
    <location>
        <begin position="18"/>
        <end position="42"/>
    </location>
</feature>
<dbReference type="RefSeq" id="WP_183684610.1">
    <property type="nucleotide sequence ID" value="NZ_JACHHH010000012.1"/>
</dbReference>
<dbReference type="InterPro" id="IPR004843">
    <property type="entry name" value="Calcineurin-like_PHP"/>
</dbReference>
<evidence type="ECO:0000256" key="3">
    <source>
        <dbReference type="SAM" id="MobiDB-lite"/>
    </source>
</evidence>
<keyword evidence="4" id="KW-1133">Transmembrane helix</keyword>
<evidence type="ECO:0000259" key="5">
    <source>
        <dbReference type="Pfam" id="PF00149"/>
    </source>
</evidence>
<evidence type="ECO:0000313" key="7">
    <source>
        <dbReference type="Proteomes" id="UP000522163"/>
    </source>
</evidence>
<dbReference type="GO" id="GO:0046872">
    <property type="term" value="F:metal ion binding"/>
    <property type="evidence" value="ECO:0007669"/>
    <property type="project" value="UniProtKB-KW"/>
</dbReference>
<keyword evidence="1" id="KW-0479">Metal-binding</keyword>
<feature type="region of interest" description="Disordered" evidence="3">
    <location>
        <begin position="1"/>
        <end position="47"/>
    </location>
</feature>
<dbReference type="Gene3D" id="3.60.21.10">
    <property type="match status" value="1"/>
</dbReference>
<evidence type="ECO:0000256" key="4">
    <source>
        <dbReference type="SAM" id="Phobius"/>
    </source>
</evidence>
<keyword evidence="4" id="KW-0472">Membrane</keyword>
<gene>
    <name evidence="6" type="ORF">HNQ46_002090</name>
</gene>
<dbReference type="PANTHER" id="PTHR31302:SF31">
    <property type="entry name" value="PHOSPHODIESTERASE YAEI"/>
    <property type="match status" value="1"/>
</dbReference>
<dbReference type="EMBL" id="JACHHH010000012">
    <property type="protein sequence ID" value="MBB6042094.1"/>
    <property type="molecule type" value="Genomic_DNA"/>
</dbReference>
<keyword evidence="2" id="KW-0378">Hydrolase</keyword>
<feature type="transmembrane region" description="Helical" evidence="4">
    <location>
        <begin position="53"/>
        <end position="70"/>
    </location>
</feature>
<dbReference type="InterPro" id="IPR051158">
    <property type="entry name" value="Metallophosphoesterase_sf"/>
</dbReference>
<reference evidence="6 7" key="1">
    <citation type="submission" date="2020-08" db="EMBL/GenBank/DDBJ databases">
        <title>Genomic Encyclopedia of Type Strains, Phase IV (KMG-IV): sequencing the most valuable type-strain genomes for metagenomic binning, comparative biology and taxonomic classification.</title>
        <authorList>
            <person name="Goeker M."/>
        </authorList>
    </citation>
    <scope>NUCLEOTIDE SEQUENCE [LARGE SCALE GENOMIC DNA]</scope>
    <source>
        <strain evidence="6 7">DSM 17245</strain>
    </source>
</reference>
<dbReference type="PANTHER" id="PTHR31302">
    <property type="entry name" value="TRANSMEMBRANE PROTEIN WITH METALLOPHOSPHOESTERASE DOMAIN-RELATED"/>
    <property type="match status" value="1"/>
</dbReference>
<comment type="caution">
    <text evidence="6">The sequence shown here is derived from an EMBL/GenBank/DDBJ whole genome shotgun (WGS) entry which is preliminary data.</text>
</comment>
<dbReference type="GO" id="GO:0016020">
    <property type="term" value="C:membrane"/>
    <property type="evidence" value="ECO:0007669"/>
    <property type="project" value="GOC"/>
</dbReference>
<dbReference type="Pfam" id="PF00149">
    <property type="entry name" value="Metallophos"/>
    <property type="match status" value="1"/>
</dbReference>
<feature type="domain" description="Calcineurin-like phosphoesterase" evidence="5">
    <location>
        <begin position="91"/>
        <end position="259"/>
    </location>
</feature>
<evidence type="ECO:0000256" key="2">
    <source>
        <dbReference type="ARBA" id="ARBA00022801"/>
    </source>
</evidence>
<dbReference type="Proteomes" id="UP000522163">
    <property type="component" value="Unassembled WGS sequence"/>
</dbReference>
<evidence type="ECO:0000313" key="6">
    <source>
        <dbReference type="EMBL" id="MBB6042094.1"/>
    </source>
</evidence>
<dbReference type="SUPFAM" id="SSF56300">
    <property type="entry name" value="Metallo-dependent phosphatases"/>
    <property type="match status" value="1"/>
</dbReference>